<keyword evidence="2" id="KW-1185">Reference proteome</keyword>
<evidence type="ECO:0000313" key="2">
    <source>
        <dbReference type="Proteomes" id="UP000035740"/>
    </source>
</evidence>
<dbReference type="Gramene" id="KMS93825">
    <property type="protein sequence ID" value="KMS93825"/>
    <property type="gene ID" value="BVRB_027580"/>
</dbReference>
<name>A0A0J8DSU3_BETVV</name>
<protein>
    <submittedName>
        <fullName evidence="1">Uncharacterized protein</fullName>
    </submittedName>
</protein>
<sequence>KKAPFFIRRWNALRSLKVHIERDQILEEAWHEFLPEDKTLIGPKEVETMVKSFLMAIPSVQHLIGKIPGALIQNMINQHTEIMMNRLVGDQDQRMEIRLSFQDFKAVFPCMFTVAGVDRERSNVDSESTLHGLEELDKSMEVSFHFVMNKHKKLIAILFSHFLHSL</sequence>
<proteinExistence type="predicted"/>
<evidence type="ECO:0000313" key="1">
    <source>
        <dbReference type="EMBL" id="KMS93825.1"/>
    </source>
</evidence>
<dbReference type="EMBL" id="KQ098646">
    <property type="protein sequence ID" value="KMS93825.1"/>
    <property type="molecule type" value="Genomic_DNA"/>
</dbReference>
<accession>A0A0J8DSU3</accession>
<gene>
    <name evidence="1" type="ORF">BVRB_027580</name>
</gene>
<feature type="non-terminal residue" evidence="1">
    <location>
        <position position="1"/>
    </location>
</feature>
<organism evidence="1 2">
    <name type="scientific">Beta vulgaris subsp. vulgaris</name>
    <name type="common">Beet</name>
    <dbReference type="NCBI Taxonomy" id="3555"/>
    <lineage>
        <taxon>Eukaryota</taxon>
        <taxon>Viridiplantae</taxon>
        <taxon>Streptophyta</taxon>
        <taxon>Embryophyta</taxon>
        <taxon>Tracheophyta</taxon>
        <taxon>Spermatophyta</taxon>
        <taxon>Magnoliopsida</taxon>
        <taxon>eudicotyledons</taxon>
        <taxon>Gunneridae</taxon>
        <taxon>Pentapetalae</taxon>
        <taxon>Caryophyllales</taxon>
        <taxon>Chenopodiaceae</taxon>
        <taxon>Betoideae</taxon>
        <taxon>Beta</taxon>
    </lineage>
</organism>
<reference evidence="1 2" key="1">
    <citation type="journal article" date="2014" name="Nature">
        <title>The genome of the recently domesticated crop plant sugar beet (Beta vulgaris).</title>
        <authorList>
            <person name="Dohm J.C."/>
            <person name="Minoche A.E."/>
            <person name="Holtgrawe D."/>
            <person name="Capella-Gutierrez S."/>
            <person name="Zakrzewski F."/>
            <person name="Tafer H."/>
            <person name="Rupp O."/>
            <person name="Sorensen T.R."/>
            <person name="Stracke R."/>
            <person name="Reinhardt R."/>
            <person name="Goesmann A."/>
            <person name="Kraft T."/>
            <person name="Schulz B."/>
            <person name="Stadler P.F."/>
            <person name="Schmidt T."/>
            <person name="Gabaldon T."/>
            <person name="Lehrach H."/>
            <person name="Weisshaar B."/>
            <person name="Himmelbauer H."/>
        </authorList>
    </citation>
    <scope>NUCLEOTIDE SEQUENCE [LARGE SCALE GENOMIC DNA]</scope>
    <source>
        <tissue evidence="1">Taproot</tissue>
    </source>
</reference>
<dbReference type="Proteomes" id="UP000035740">
    <property type="component" value="Unassembled WGS sequence"/>
</dbReference>
<dbReference type="AlphaFoldDB" id="A0A0J8DSU3"/>